<gene>
    <name evidence="2" type="ORF">GGQ57_001835</name>
</gene>
<feature type="region of interest" description="Disordered" evidence="1">
    <location>
        <begin position="29"/>
        <end position="74"/>
    </location>
</feature>
<name>A0ABR6KKQ9_9BACT</name>
<evidence type="ECO:0000313" key="2">
    <source>
        <dbReference type="EMBL" id="MBB4621938.1"/>
    </source>
</evidence>
<evidence type="ECO:0000313" key="3">
    <source>
        <dbReference type="Proteomes" id="UP000533637"/>
    </source>
</evidence>
<proteinExistence type="predicted"/>
<keyword evidence="3" id="KW-1185">Reference proteome</keyword>
<comment type="caution">
    <text evidence="2">The sequence shown here is derived from an EMBL/GenBank/DDBJ whole genome shotgun (WGS) entry which is preliminary data.</text>
</comment>
<protein>
    <submittedName>
        <fullName evidence="2">Uncharacterized protein</fullName>
    </submittedName>
</protein>
<organism evidence="2 3">
    <name type="scientific">Parabacteroides faecis</name>
    <dbReference type="NCBI Taxonomy" id="1217282"/>
    <lineage>
        <taxon>Bacteria</taxon>
        <taxon>Pseudomonadati</taxon>
        <taxon>Bacteroidota</taxon>
        <taxon>Bacteroidia</taxon>
        <taxon>Bacteroidales</taxon>
        <taxon>Tannerellaceae</taxon>
        <taxon>Parabacteroides</taxon>
    </lineage>
</organism>
<dbReference type="EMBL" id="JACHOC010000003">
    <property type="protein sequence ID" value="MBB4621938.1"/>
    <property type="molecule type" value="Genomic_DNA"/>
</dbReference>
<evidence type="ECO:0000256" key="1">
    <source>
        <dbReference type="SAM" id="MobiDB-lite"/>
    </source>
</evidence>
<reference evidence="2 3" key="1">
    <citation type="submission" date="2020-08" db="EMBL/GenBank/DDBJ databases">
        <title>Genomic Encyclopedia of Type Strains, Phase IV (KMG-IV): sequencing the most valuable type-strain genomes for metagenomic binning, comparative biology and taxonomic classification.</title>
        <authorList>
            <person name="Goeker M."/>
        </authorList>
    </citation>
    <scope>NUCLEOTIDE SEQUENCE [LARGE SCALE GENOMIC DNA]</scope>
    <source>
        <strain evidence="2 3">DSM 102983</strain>
    </source>
</reference>
<dbReference type="Proteomes" id="UP000533637">
    <property type="component" value="Unassembled WGS sequence"/>
</dbReference>
<accession>A0ABR6KKQ9</accession>
<sequence>MKTIRVICNFLLSLVHALFPRGLKERHSCPGNPVAGADSTAVAPAETNGSRSGRHRGDPVAPSSPEPSGPSVRSPTAGNLLGWLLIGAAAVKLFC</sequence>